<evidence type="ECO:0000313" key="1">
    <source>
        <dbReference type="EMBL" id="VGO17194.1"/>
    </source>
</evidence>
<sequence length="98" mass="11168">MDLEMQRVCECLQRNKTRATYGAVGEYTHTPHRSVSGRLGRKCPLASWVVRADTKKPKGYAPTQLDTDLESKPDIITTGDELGLLMRQDFEQQQQEEN</sequence>
<dbReference type="Proteomes" id="UP000366872">
    <property type="component" value="Unassembled WGS sequence"/>
</dbReference>
<reference evidence="1 2" key="1">
    <citation type="submission" date="2019-04" db="EMBL/GenBank/DDBJ databases">
        <authorList>
            <person name="Van Vliet M D."/>
        </authorList>
    </citation>
    <scope>NUCLEOTIDE SEQUENCE [LARGE SCALE GENOMIC DNA]</scope>
    <source>
        <strain evidence="1 2">F1</strain>
    </source>
</reference>
<gene>
    <name evidence="1" type="ORF">PDESU_05790</name>
</gene>
<organism evidence="1 2">
    <name type="scientific">Pontiella desulfatans</name>
    <dbReference type="NCBI Taxonomy" id="2750659"/>
    <lineage>
        <taxon>Bacteria</taxon>
        <taxon>Pseudomonadati</taxon>
        <taxon>Kiritimatiellota</taxon>
        <taxon>Kiritimatiellia</taxon>
        <taxon>Kiritimatiellales</taxon>
        <taxon>Pontiellaceae</taxon>
        <taxon>Pontiella</taxon>
    </lineage>
</organism>
<keyword evidence="2" id="KW-1185">Reference proteome</keyword>
<dbReference type="RefSeq" id="WP_136082683.1">
    <property type="nucleotide sequence ID" value="NZ_CAAHFG010000004.1"/>
</dbReference>
<name>A0A6C2UCU4_PONDE</name>
<proteinExistence type="predicted"/>
<dbReference type="EMBL" id="CAAHFG010000004">
    <property type="protein sequence ID" value="VGO17194.1"/>
    <property type="molecule type" value="Genomic_DNA"/>
</dbReference>
<protein>
    <submittedName>
        <fullName evidence="1">Uncharacterized protein</fullName>
    </submittedName>
</protein>
<accession>A0A6C2UCU4</accession>
<evidence type="ECO:0000313" key="2">
    <source>
        <dbReference type="Proteomes" id="UP000366872"/>
    </source>
</evidence>
<dbReference type="AlphaFoldDB" id="A0A6C2UCU4"/>